<feature type="region of interest" description="Disordered" evidence="1">
    <location>
        <begin position="99"/>
        <end position="123"/>
    </location>
</feature>
<organism evidence="3 4">
    <name type="scientific">Prosthecodimorpha hirschii</name>
    <dbReference type="NCBI Taxonomy" id="665126"/>
    <lineage>
        <taxon>Bacteria</taxon>
        <taxon>Pseudomonadati</taxon>
        <taxon>Pseudomonadota</taxon>
        <taxon>Alphaproteobacteria</taxon>
        <taxon>Hyphomicrobiales</taxon>
        <taxon>Ancalomicrobiaceae</taxon>
        <taxon>Prosthecodimorpha</taxon>
    </lineage>
</organism>
<sequence length="295" mass="31345">MTIPTERQLPDLPIRRHPNPGAWPSPDALRGDGSRPTETAGPFGDGDGGDGGSPADIAADRQRRIARMAAGGTVAAILIVGAVIFALRGESALPRLHIVDPASDPAPPRRPPEANARARTRTRSGGWAAGLIDGKPFDVLGPTEDEPGSFRSPIILAPPYDVVDAITFRTPRQRVRLAGVEGIRRGDVCFGEDGLKFPCGLMGRAVMSNFLRSNRVVCFPAIDRPEPEGETILADCYLGATDLAERQIRAGLARPTAETIGRFGTALAAAQEAHVGAWNGGWNLMDLPEDKRDGL</sequence>
<dbReference type="EMBL" id="LJYW01000001">
    <property type="protein sequence ID" value="KPL52068.1"/>
    <property type="molecule type" value="Genomic_DNA"/>
</dbReference>
<keyword evidence="2" id="KW-0472">Membrane</keyword>
<keyword evidence="2" id="KW-0812">Transmembrane</keyword>
<reference evidence="3 4" key="1">
    <citation type="submission" date="2015-09" db="EMBL/GenBank/DDBJ databases">
        <authorList>
            <person name="Jackson K.R."/>
            <person name="Lunt B.L."/>
            <person name="Fisher J.N.B."/>
            <person name="Gardner A.V."/>
            <person name="Bailey M.E."/>
            <person name="Deus L.M."/>
            <person name="Earl A.S."/>
            <person name="Gibby P.D."/>
            <person name="Hartmann K.A."/>
            <person name="Liu J.E."/>
            <person name="Manci A.M."/>
            <person name="Nielsen D.A."/>
            <person name="Solomon M.B."/>
            <person name="Breakwell D.P."/>
            <person name="Burnett S.H."/>
            <person name="Grose J.H."/>
        </authorList>
    </citation>
    <scope>NUCLEOTIDE SEQUENCE [LARGE SCALE GENOMIC DNA]</scope>
    <source>
        <strain evidence="3 4">16</strain>
    </source>
</reference>
<evidence type="ECO:0008006" key="5">
    <source>
        <dbReference type="Google" id="ProtNLM"/>
    </source>
</evidence>
<name>A0A0P6VNW4_9HYPH</name>
<dbReference type="AlphaFoldDB" id="A0A0P6VNW4"/>
<gene>
    <name evidence="3" type="ORF">ABB55_07365</name>
</gene>
<evidence type="ECO:0000256" key="1">
    <source>
        <dbReference type="SAM" id="MobiDB-lite"/>
    </source>
</evidence>
<feature type="region of interest" description="Disordered" evidence="1">
    <location>
        <begin position="1"/>
        <end position="56"/>
    </location>
</feature>
<feature type="compositionally biased region" description="Gly residues" evidence="1">
    <location>
        <begin position="43"/>
        <end position="52"/>
    </location>
</feature>
<evidence type="ECO:0000313" key="4">
    <source>
        <dbReference type="Proteomes" id="UP000048984"/>
    </source>
</evidence>
<accession>A0A0P6VNW4</accession>
<dbReference type="InterPro" id="IPR035437">
    <property type="entry name" value="SNase_OB-fold_sf"/>
</dbReference>
<dbReference type="SUPFAM" id="SSF50199">
    <property type="entry name" value="Staphylococcal nuclease"/>
    <property type="match status" value="1"/>
</dbReference>
<dbReference type="Gene3D" id="2.40.50.90">
    <property type="match status" value="1"/>
</dbReference>
<reference evidence="3 4" key="2">
    <citation type="submission" date="2015-10" db="EMBL/GenBank/DDBJ databases">
        <title>Draft Genome Sequence of Prosthecomicrobium hirschii ATCC 27832.</title>
        <authorList>
            <person name="Daniel J."/>
            <person name="Givan S.A."/>
            <person name="Brun Y.V."/>
            <person name="Brown P.J."/>
        </authorList>
    </citation>
    <scope>NUCLEOTIDE SEQUENCE [LARGE SCALE GENOMIC DNA]</scope>
    <source>
        <strain evidence="3 4">16</strain>
    </source>
</reference>
<evidence type="ECO:0000256" key="2">
    <source>
        <dbReference type="SAM" id="Phobius"/>
    </source>
</evidence>
<keyword evidence="4" id="KW-1185">Reference proteome</keyword>
<protein>
    <recommendedName>
        <fullName evidence="5">TNase-like domain-containing protein</fullName>
    </recommendedName>
</protein>
<comment type="caution">
    <text evidence="3">The sequence shown here is derived from an EMBL/GenBank/DDBJ whole genome shotgun (WGS) entry which is preliminary data.</text>
</comment>
<evidence type="ECO:0000313" key="3">
    <source>
        <dbReference type="EMBL" id="KPL52068.1"/>
    </source>
</evidence>
<keyword evidence="2" id="KW-1133">Transmembrane helix</keyword>
<feature type="transmembrane region" description="Helical" evidence="2">
    <location>
        <begin position="68"/>
        <end position="87"/>
    </location>
</feature>
<dbReference type="Proteomes" id="UP000048984">
    <property type="component" value="Unassembled WGS sequence"/>
</dbReference>
<proteinExistence type="predicted"/>
<dbReference type="STRING" id="665126.ABB55_07365"/>